<evidence type="ECO:0000313" key="4">
    <source>
        <dbReference type="EMBL" id="ACO65557.1"/>
    </source>
</evidence>
<dbReference type="InterPro" id="IPR035984">
    <property type="entry name" value="Acyl-CoA-binding_sf"/>
</dbReference>
<accession>C1ECC0</accession>
<gene>
    <name evidence="4" type="ORF">MICPUN_61365</name>
</gene>
<dbReference type="Pfam" id="PF00887">
    <property type="entry name" value="ACBP"/>
    <property type="match status" value="1"/>
</dbReference>
<dbReference type="Proteomes" id="UP000002009">
    <property type="component" value="Chromosome 9"/>
</dbReference>
<dbReference type="OMA" id="WASHGGI"/>
<dbReference type="SUPFAM" id="SSF47027">
    <property type="entry name" value="Acyl-CoA binding protein"/>
    <property type="match status" value="1"/>
</dbReference>
<comment type="similarity">
    <text evidence="1">Belongs to the ACBP family.</text>
</comment>
<dbReference type="GO" id="GO:0000062">
    <property type="term" value="F:fatty-acyl-CoA binding"/>
    <property type="evidence" value="ECO:0007669"/>
    <property type="project" value="InterPro"/>
</dbReference>
<keyword evidence="5" id="KW-1185">Reference proteome</keyword>
<feature type="domain" description="ACB" evidence="3">
    <location>
        <begin position="101"/>
        <end position="190"/>
    </location>
</feature>
<evidence type="ECO:0000256" key="1">
    <source>
        <dbReference type="ARBA" id="ARBA00005567"/>
    </source>
</evidence>
<dbReference type="InterPro" id="IPR014352">
    <property type="entry name" value="FERM/acyl-CoA-bd_prot_sf"/>
</dbReference>
<protein>
    <recommendedName>
        <fullName evidence="3">ACB domain-containing protein</fullName>
    </recommendedName>
</protein>
<evidence type="ECO:0000259" key="3">
    <source>
        <dbReference type="Pfam" id="PF00887"/>
    </source>
</evidence>
<keyword evidence="2" id="KW-0446">Lipid-binding</keyword>
<evidence type="ECO:0000256" key="2">
    <source>
        <dbReference type="ARBA" id="ARBA00023121"/>
    </source>
</evidence>
<dbReference type="eggNOG" id="ENOG502S9J1">
    <property type="taxonomic scope" value="Eukaryota"/>
</dbReference>
<dbReference type="InterPro" id="IPR000582">
    <property type="entry name" value="Acyl-CoA-binding_protein"/>
</dbReference>
<dbReference type="RefSeq" id="XP_002504299.1">
    <property type="nucleotide sequence ID" value="XM_002504253.1"/>
</dbReference>
<dbReference type="AlphaFoldDB" id="C1ECC0"/>
<proteinExistence type="inferred from homology"/>
<dbReference type="Gene3D" id="1.20.80.10">
    <property type="match status" value="1"/>
</dbReference>
<organism evidence="4 5">
    <name type="scientific">Micromonas commoda (strain RCC299 / NOUM17 / CCMP2709)</name>
    <name type="common">Picoplanktonic green alga</name>
    <dbReference type="NCBI Taxonomy" id="296587"/>
    <lineage>
        <taxon>Eukaryota</taxon>
        <taxon>Viridiplantae</taxon>
        <taxon>Chlorophyta</taxon>
        <taxon>Mamiellophyceae</taxon>
        <taxon>Mamiellales</taxon>
        <taxon>Mamiellaceae</taxon>
        <taxon>Micromonas</taxon>
    </lineage>
</organism>
<sequence>MTAIDFESSGQRIDVSLEDVAAMALLYGFERPGPHSDTKPAAQRANLSDFFNVYGVNAFSKFKDKFRRETLLPPEEQKAMEQQKAIDAELNRYKFPEVTDAEFKSALEQHDRMNRKWRIFKKPGGVAVRPEIFYEILGAKMQIESGDCTEEEPQWNDLGAVDYIGKAIWRGHTGWKGKSKEEAMAGFVALSKKAKHNYSDNFFV</sequence>
<evidence type="ECO:0000313" key="5">
    <source>
        <dbReference type="Proteomes" id="UP000002009"/>
    </source>
</evidence>
<dbReference type="GeneID" id="8246483"/>
<dbReference type="KEGG" id="mis:MICPUN_61365"/>
<dbReference type="EMBL" id="CP001329">
    <property type="protein sequence ID" value="ACO65557.1"/>
    <property type="molecule type" value="Genomic_DNA"/>
</dbReference>
<dbReference type="InParanoid" id="C1ECC0"/>
<name>C1ECC0_MICCC</name>
<reference evidence="4 5" key="1">
    <citation type="journal article" date="2009" name="Science">
        <title>Green evolution and dynamic adaptations revealed by genomes of the marine picoeukaryotes Micromonas.</title>
        <authorList>
            <person name="Worden A.Z."/>
            <person name="Lee J.H."/>
            <person name="Mock T."/>
            <person name="Rouze P."/>
            <person name="Simmons M.P."/>
            <person name="Aerts A.L."/>
            <person name="Allen A.E."/>
            <person name="Cuvelier M.L."/>
            <person name="Derelle E."/>
            <person name="Everett M.V."/>
            <person name="Foulon E."/>
            <person name="Grimwood J."/>
            <person name="Gundlach H."/>
            <person name="Henrissat B."/>
            <person name="Napoli C."/>
            <person name="McDonald S.M."/>
            <person name="Parker M.S."/>
            <person name="Rombauts S."/>
            <person name="Salamov A."/>
            <person name="Von Dassow P."/>
            <person name="Badger J.H."/>
            <person name="Coutinho P.M."/>
            <person name="Demir E."/>
            <person name="Dubchak I."/>
            <person name="Gentemann C."/>
            <person name="Eikrem W."/>
            <person name="Gready J.E."/>
            <person name="John U."/>
            <person name="Lanier W."/>
            <person name="Lindquist E.A."/>
            <person name="Lucas S."/>
            <person name="Mayer K.F."/>
            <person name="Moreau H."/>
            <person name="Not F."/>
            <person name="Otillar R."/>
            <person name="Panaud O."/>
            <person name="Pangilinan J."/>
            <person name="Paulsen I."/>
            <person name="Piegu B."/>
            <person name="Poliakov A."/>
            <person name="Robbens S."/>
            <person name="Schmutz J."/>
            <person name="Toulza E."/>
            <person name="Wyss T."/>
            <person name="Zelensky A."/>
            <person name="Zhou K."/>
            <person name="Armbrust E.V."/>
            <person name="Bhattacharya D."/>
            <person name="Goodenough U.W."/>
            <person name="Van de Peer Y."/>
            <person name="Grigoriev I.V."/>
        </authorList>
    </citation>
    <scope>NUCLEOTIDE SEQUENCE [LARGE SCALE GENOMIC DNA]</scope>
    <source>
        <strain evidence="5">RCC299 / NOUM17</strain>
    </source>
</reference>
<dbReference type="OrthoDB" id="346910at2759"/>